<reference evidence="1 2" key="1">
    <citation type="journal article" date="2014" name="Int. J. Syst. Evol. Microbiol.">
        <title>Complete genome sequence of Corynebacterium casei LMG S-19264T (=DSM 44701T), isolated from a smear-ripened cheese.</title>
        <authorList>
            <consortium name="US DOE Joint Genome Institute (JGI-PGF)"/>
            <person name="Walter F."/>
            <person name="Albersmeier A."/>
            <person name="Kalinowski J."/>
            <person name="Ruckert C."/>
        </authorList>
    </citation>
    <scope>NUCLEOTIDE SEQUENCE [LARGE SCALE GENOMIC DNA]</scope>
    <source>
        <strain evidence="1 2">CGMCC 1.7286</strain>
    </source>
</reference>
<dbReference type="EMBL" id="BMLT01000007">
    <property type="protein sequence ID" value="GGO84315.1"/>
    <property type="molecule type" value="Genomic_DNA"/>
</dbReference>
<evidence type="ECO:0000313" key="1">
    <source>
        <dbReference type="EMBL" id="GGO84315.1"/>
    </source>
</evidence>
<comment type="caution">
    <text evidence="1">The sequence shown here is derived from an EMBL/GenBank/DDBJ whole genome shotgun (WGS) entry which is preliminary data.</text>
</comment>
<dbReference type="Proteomes" id="UP000599578">
    <property type="component" value="Unassembled WGS sequence"/>
</dbReference>
<proteinExistence type="predicted"/>
<sequence>MSQPLYSEVKRLAAMLEANHPSPPDVDLNDWIDRKLAELGPLNLRRQALFVVIESDYYGLLIEKALGHSAVI</sequence>
<accession>A0A917ZLD9</accession>
<name>A0A917ZLD9_9GAMM</name>
<keyword evidence="2" id="KW-1185">Reference proteome</keyword>
<protein>
    <submittedName>
        <fullName evidence="1">Uncharacterized protein</fullName>
    </submittedName>
</protein>
<evidence type="ECO:0000313" key="2">
    <source>
        <dbReference type="Proteomes" id="UP000599578"/>
    </source>
</evidence>
<gene>
    <name evidence="1" type="ORF">GCM10011348_30280</name>
</gene>
<dbReference type="RefSeq" id="WP_188861439.1">
    <property type="nucleotide sequence ID" value="NZ_BMLT01000007.1"/>
</dbReference>
<organism evidence="1 2">
    <name type="scientific">Marinobacterium nitratireducens</name>
    <dbReference type="NCBI Taxonomy" id="518897"/>
    <lineage>
        <taxon>Bacteria</taxon>
        <taxon>Pseudomonadati</taxon>
        <taxon>Pseudomonadota</taxon>
        <taxon>Gammaproteobacteria</taxon>
        <taxon>Oceanospirillales</taxon>
        <taxon>Oceanospirillaceae</taxon>
        <taxon>Marinobacterium</taxon>
    </lineage>
</organism>
<dbReference type="AlphaFoldDB" id="A0A917ZLD9"/>